<organism evidence="8 9">
    <name type="scientific">Brevibacterium aurantiacum</name>
    <dbReference type="NCBI Taxonomy" id="273384"/>
    <lineage>
        <taxon>Bacteria</taxon>
        <taxon>Bacillati</taxon>
        <taxon>Actinomycetota</taxon>
        <taxon>Actinomycetes</taxon>
        <taxon>Micrococcales</taxon>
        <taxon>Brevibacteriaceae</taxon>
        <taxon>Brevibacterium</taxon>
    </lineage>
</organism>
<evidence type="ECO:0000256" key="2">
    <source>
        <dbReference type="ARBA" id="ARBA00007524"/>
    </source>
</evidence>
<dbReference type="InterPro" id="IPR038330">
    <property type="entry name" value="TspO/MBR-related_sf"/>
</dbReference>
<comment type="caution">
    <text evidence="8">The sequence shown here is derived from an EMBL/GenBank/DDBJ whole genome shotgun (WGS) entry which is preliminary data.</text>
</comment>
<keyword evidence="5 7" id="KW-0472">Membrane</keyword>
<evidence type="ECO:0008006" key="10">
    <source>
        <dbReference type="Google" id="ProtNLM"/>
    </source>
</evidence>
<comment type="similarity">
    <text evidence="2">Belongs to the TspO/BZRP family.</text>
</comment>
<dbReference type="PANTHER" id="PTHR10057">
    <property type="entry name" value="PERIPHERAL-TYPE BENZODIAZEPINE RECEPTOR"/>
    <property type="match status" value="1"/>
</dbReference>
<gene>
    <name evidence="8" type="ORF">CIK59_09825</name>
</gene>
<evidence type="ECO:0000256" key="5">
    <source>
        <dbReference type="ARBA" id="ARBA00023136"/>
    </source>
</evidence>
<feature type="transmembrane region" description="Helical" evidence="7">
    <location>
        <begin position="106"/>
        <end position="125"/>
    </location>
</feature>
<dbReference type="Gene3D" id="1.20.1260.100">
    <property type="entry name" value="TspO/MBR protein"/>
    <property type="match status" value="1"/>
</dbReference>
<feature type="transmembrane region" description="Helical" evidence="7">
    <location>
        <begin position="73"/>
        <end position="94"/>
    </location>
</feature>
<feature type="transmembrane region" description="Helical" evidence="7">
    <location>
        <begin position="35"/>
        <end position="53"/>
    </location>
</feature>
<keyword evidence="3 7" id="KW-0812">Transmembrane</keyword>
<evidence type="ECO:0000256" key="7">
    <source>
        <dbReference type="SAM" id="Phobius"/>
    </source>
</evidence>
<accession>A0A2A3ZRH3</accession>
<evidence type="ECO:0000256" key="6">
    <source>
        <dbReference type="SAM" id="MobiDB-lite"/>
    </source>
</evidence>
<dbReference type="CDD" id="cd15904">
    <property type="entry name" value="TSPO_MBR"/>
    <property type="match status" value="1"/>
</dbReference>
<evidence type="ECO:0000313" key="9">
    <source>
        <dbReference type="Proteomes" id="UP000217881"/>
    </source>
</evidence>
<feature type="region of interest" description="Disordered" evidence="6">
    <location>
        <begin position="1"/>
        <end position="23"/>
    </location>
</feature>
<dbReference type="InterPro" id="IPR004307">
    <property type="entry name" value="TspO_MBR"/>
</dbReference>
<dbReference type="GO" id="GO:0016020">
    <property type="term" value="C:membrane"/>
    <property type="evidence" value="ECO:0007669"/>
    <property type="project" value="UniProtKB-SubCell"/>
</dbReference>
<dbReference type="EMBL" id="NRHA01000011">
    <property type="protein sequence ID" value="PCC54053.1"/>
    <property type="molecule type" value="Genomic_DNA"/>
</dbReference>
<dbReference type="FunFam" id="1.20.1260.100:FF:000001">
    <property type="entry name" value="translocator protein 2"/>
    <property type="match status" value="1"/>
</dbReference>
<dbReference type="Proteomes" id="UP000217881">
    <property type="component" value="Unassembled WGS sequence"/>
</dbReference>
<evidence type="ECO:0000313" key="8">
    <source>
        <dbReference type="EMBL" id="PCC54053.1"/>
    </source>
</evidence>
<evidence type="ECO:0000256" key="3">
    <source>
        <dbReference type="ARBA" id="ARBA00022692"/>
    </source>
</evidence>
<evidence type="ECO:0000256" key="1">
    <source>
        <dbReference type="ARBA" id="ARBA00004141"/>
    </source>
</evidence>
<evidence type="ECO:0000256" key="4">
    <source>
        <dbReference type="ARBA" id="ARBA00022989"/>
    </source>
</evidence>
<protein>
    <recommendedName>
        <fullName evidence="10">Tryptophan-rich sensory protein</fullName>
    </recommendedName>
</protein>
<dbReference type="Pfam" id="PF03073">
    <property type="entry name" value="TspO_MBR"/>
    <property type="match status" value="1"/>
</dbReference>
<comment type="subcellular location">
    <subcellularLocation>
        <location evidence="1">Membrane</location>
        <topology evidence="1">Multi-pass membrane protein</topology>
    </subcellularLocation>
</comment>
<dbReference type="AlphaFoldDB" id="A0A2A3ZRH3"/>
<reference evidence="8 9" key="1">
    <citation type="journal article" date="2017" name="Elife">
        <title>Extensive horizontal gene transfer in cheese-associated bacteria.</title>
        <authorList>
            <person name="Bonham K.S."/>
            <person name="Wolfe B.E."/>
            <person name="Dutton R.J."/>
        </authorList>
    </citation>
    <scope>NUCLEOTIDE SEQUENCE [LARGE SCALE GENOMIC DNA]</scope>
    <source>
        <strain evidence="8 9">738_8</strain>
    </source>
</reference>
<name>A0A2A3ZRH3_BREAU</name>
<dbReference type="GO" id="GO:0033013">
    <property type="term" value="P:tetrapyrrole metabolic process"/>
    <property type="evidence" value="ECO:0007669"/>
    <property type="project" value="UniProtKB-ARBA"/>
</dbReference>
<proteinExistence type="inferred from homology"/>
<dbReference type="PANTHER" id="PTHR10057:SF0">
    <property type="entry name" value="TRANSLOCATOR PROTEIN"/>
    <property type="match status" value="1"/>
</dbReference>
<keyword evidence="4 7" id="KW-1133">Transmembrane helix</keyword>
<sequence>MECSGTSGDVDDHAPSKTITANHREEPMKAPWKRYLLPAAMCAAAAGIGAFGTKVDSDWYKNVTTPAWQPPGWVFGPAWSTLYTLTAVASGRVLTRLPNSRDRRAYLGELGANMAVNIAWSWLFFSARRPDASLVDSLILEASTLRLLRKAAAVDKTAALMLTPYATWVGFATVLNGEILRLNPDEMPRSLSCTRTAGR</sequence>